<reference evidence="2" key="1">
    <citation type="journal article" date="2022" name="Int. J. Syst. Evol. Microbiol.">
        <title>Anaeromyxobacter oryzae sp. nov., Anaeromyxobacter diazotrophicus sp. nov. and Anaeromyxobacter paludicola sp. nov., isolated from paddy soils.</title>
        <authorList>
            <person name="Itoh H."/>
            <person name="Xu Z."/>
            <person name="Mise K."/>
            <person name="Masuda Y."/>
            <person name="Ushijima N."/>
            <person name="Hayakawa C."/>
            <person name="Shiratori Y."/>
            <person name="Senoo K."/>
        </authorList>
    </citation>
    <scope>NUCLEOTIDE SEQUENCE [LARGE SCALE GENOMIC DNA]</scope>
    <source>
        <strain evidence="2">Red232</strain>
    </source>
</reference>
<gene>
    <name evidence="1" type="ORF">AMOR_18040</name>
</gene>
<accession>A0ABN6MST3</accession>
<sequence>MAASKKGYACPQCGGPMPTRRVRCAKCAEWVDRYSQGWRRFTTASGAIEAQLPHHAWHRYERFRKPNALGPRSKVGEFLEIVLGVAVNGAEYLPEPHQPWLVSLVHDMLTANIDVRRSGWSTTGGPFTQMPLEAMHLGLTQWFSDITEKRNPRDRLLPHFALAAARFVEDHYWGTDGVFSLEGIAPREYGGSLRLCSSKGDKKDFTQRWCPVHVRAVVPRGAKLIVDRGYSRQGRHEVEEYEEGKNFEFVIQRCFDSSGINDYQNLEPVVPERAYDILYGFRAYGVLFEDREPGCYLGGQIPFEWITERRLRAEPKNPAKPWEAPFEWVPLPPWLKPVPEKAPLKGFVLAHYADGGGI</sequence>
<name>A0ABN6MST3_9BACT</name>
<evidence type="ECO:0000313" key="2">
    <source>
        <dbReference type="Proteomes" id="UP001162891"/>
    </source>
</evidence>
<protein>
    <submittedName>
        <fullName evidence="1">Uncharacterized protein</fullName>
    </submittedName>
</protein>
<organism evidence="1 2">
    <name type="scientific">Anaeromyxobacter oryzae</name>
    <dbReference type="NCBI Taxonomy" id="2918170"/>
    <lineage>
        <taxon>Bacteria</taxon>
        <taxon>Pseudomonadati</taxon>
        <taxon>Myxococcota</taxon>
        <taxon>Myxococcia</taxon>
        <taxon>Myxococcales</taxon>
        <taxon>Cystobacterineae</taxon>
        <taxon>Anaeromyxobacteraceae</taxon>
        <taxon>Anaeromyxobacter</taxon>
    </lineage>
</organism>
<dbReference type="EMBL" id="AP025591">
    <property type="protein sequence ID" value="BDG02808.1"/>
    <property type="molecule type" value="Genomic_DNA"/>
</dbReference>
<dbReference type="Proteomes" id="UP001162891">
    <property type="component" value="Chromosome"/>
</dbReference>
<keyword evidence="2" id="KW-1185">Reference proteome</keyword>
<evidence type="ECO:0000313" key="1">
    <source>
        <dbReference type="EMBL" id="BDG02808.1"/>
    </source>
</evidence>
<proteinExistence type="predicted"/>